<evidence type="ECO:0000313" key="11">
    <source>
        <dbReference type="EMBL" id="NUU64362.1"/>
    </source>
</evidence>
<dbReference type="AlphaFoldDB" id="A0A850EZI1"/>
<reference evidence="11" key="1">
    <citation type="submission" date="2020-06" db="EMBL/GenBank/DDBJ databases">
        <title>Paenibacillus sp. nov., isolated from soil.</title>
        <authorList>
            <person name="Seo Y.L."/>
        </authorList>
    </citation>
    <scope>NUCLEOTIDE SEQUENCE [LARGE SCALE GENOMIC DNA]</scope>
    <source>
        <strain evidence="11">JW14</strain>
    </source>
</reference>
<evidence type="ECO:0000259" key="10">
    <source>
        <dbReference type="PROSITE" id="PS50983"/>
    </source>
</evidence>
<keyword evidence="3" id="KW-0813">Transport</keyword>
<keyword evidence="4" id="KW-0732">Signal</keyword>
<evidence type="ECO:0000256" key="6">
    <source>
        <dbReference type="ARBA" id="ARBA00023125"/>
    </source>
</evidence>
<dbReference type="Pfam" id="PF01497">
    <property type="entry name" value="Peripla_BP_2"/>
    <property type="match status" value="1"/>
</dbReference>
<dbReference type="InterPro" id="IPR009057">
    <property type="entry name" value="Homeodomain-like_sf"/>
</dbReference>
<name>A0A850EZI1_9BACL</name>
<evidence type="ECO:0000259" key="9">
    <source>
        <dbReference type="PROSITE" id="PS01124"/>
    </source>
</evidence>
<comment type="caution">
    <text evidence="11">The sequence shown here is derived from an EMBL/GenBank/DDBJ whole genome shotgun (WGS) entry which is preliminary data.</text>
</comment>
<comment type="similarity">
    <text evidence="2">Belongs to the bacterial solute-binding protein 8 family.</text>
</comment>
<evidence type="ECO:0000256" key="3">
    <source>
        <dbReference type="ARBA" id="ARBA00022448"/>
    </source>
</evidence>
<feature type="domain" description="HTH araC/xylS-type" evidence="9">
    <location>
        <begin position="176"/>
        <end position="274"/>
    </location>
</feature>
<dbReference type="SMART" id="SM00342">
    <property type="entry name" value="HTH_ARAC"/>
    <property type="match status" value="1"/>
</dbReference>
<dbReference type="GO" id="GO:1901678">
    <property type="term" value="P:iron coordination entity transport"/>
    <property type="evidence" value="ECO:0007669"/>
    <property type="project" value="UniProtKB-ARBA"/>
</dbReference>
<keyword evidence="6" id="KW-0238">DNA-binding</keyword>
<keyword evidence="5" id="KW-0805">Transcription regulation</keyword>
<feature type="domain" description="Fe/B12 periplasmic-binding" evidence="10">
    <location>
        <begin position="402"/>
        <end position="660"/>
    </location>
</feature>
<evidence type="ECO:0000313" key="12">
    <source>
        <dbReference type="Proteomes" id="UP000564806"/>
    </source>
</evidence>
<dbReference type="RefSeq" id="WP_175374679.1">
    <property type="nucleotide sequence ID" value="NZ_JABWCS010000221.1"/>
</dbReference>
<evidence type="ECO:0000256" key="2">
    <source>
        <dbReference type="ARBA" id="ARBA00008814"/>
    </source>
</evidence>
<dbReference type="GO" id="GO:0030288">
    <property type="term" value="C:outer membrane-bounded periplasmic space"/>
    <property type="evidence" value="ECO:0007669"/>
    <property type="project" value="TreeGrafter"/>
</dbReference>
<dbReference type="InterPro" id="IPR051313">
    <property type="entry name" value="Bact_iron-sidero_bind"/>
</dbReference>
<dbReference type="SUPFAM" id="SSF53807">
    <property type="entry name" value="Helical backbone' metal receptor"/>
    <property type="match status" value="1"/>
</dbReference>
<dbReference type="InterPro" id="IPR018060">
    <property type="entry name" value="HTH_AraC"/>
</dbReference>
<protein>
    <submittedName>
        <fullName evidence="11">AraC family transcriptional regulator</fullName>
    </submittedName>
</protein>
<feature type="region of interest" description="Disordered" evidence="8">
    <location>
        <begin position="357"/>
        <end position="379"/>
    </location>
</feature>
<dbReference type="Proteomes" id="UP000564806">
    <property type="component" value="Unassembled WGS sequence"/>
</dbReference>
<evidence type="ECO:0000256" key="1">
    <source>
        <dbReference type="ARBA" id="ARBA00004196"/>
    </source>
</evidence>
<dbReference type="GO" id="GO:0003700">
    <property type="term" value="F:DNA-binding transcription factor activity"/>
    <property type="evidence" value="ECO:0007669"/>
    <property type="project" value="InterPro"/>
</dbReference>
<dbReference type="PROSITE" id="PS00041">
    <property type="entry name" value="HTH_ARAC_FAMILY_1"/>
    <property type="match status" value="1"/>
</dbReference>
<dbReference type="Pfam" id="PF12833">
    <property type="entry name" value="HTH_18"/>
    <property type="match status" value="1"/>
</dbReference>
<keyword evidence="7" id="KW-0804">Transcription</keyword>
<accession>A0A850EZI1</accession>
<proteinExistence type="inferred from homology"/>
<dbReference type="InterPro" id="IPR002491">
    <property type="entry name" value="ABC_transptr_periplasmic_BD"/>
</dbReference>
<dbReference type="PROSITE" id="PS50983">
    <property type="entry name" value="FE_B12_PBP"/>
    <property type="match status" value="1"/>
</dbReference>
<dbReference type="GO" id="GO:0043565">
    <property type="term" value="F:sequence-specific DNA binding"/>
    <property type="evidence" value="ECO:0007669"/>
    <property type="project" value="InterPro"/>
</dbReference>
<feature type="compositionally biased region" description="Low complexity" evidence="8">
    <location>
        <begin position="357"/>
        <end position="377"/>
    </location>
</feature>
<dbReference type="PANTHER" id="PTHR30532:SF26">
    <property type="entry name" value="IRON(3+)-HYDROXAMATE-BINDING PROTEIN FHUD"/>
    <property type="match status" value="1"/>
</dbReference>
<dbReference type="SUPFAM" id="SSF46689">
    <property type="entry name" value="Homeodomain-like"/>
    <property type="match status" value="2"/>
</dbReference>
<dbReference type="PROSITE" id="PS01124">
    <property type="entry name" value="HTH_ARAC_FAMILY_2"/>
    <property type="match status" value="1"/>
</dbReference>
<dbReference type="EMBL" id="JABWCS010000221">
    <property type="protein sequence ID" value="NUU64362.1"/>
    <property type="molecule type" value="Genomic_DNA"/>
</dbReference>
<dbReference type="CDD" id="cd01138">
    <property type="entry name" value="FeuA"/>
    <property type="match status" value="1"/>
</dbReference>
<organism evidence="11 12">
    <name type="scientific">Paenibacillus agri</name>
    <dbReference type="NCBI Taxonomy" id="2744309"/>
    <lineage>
        <taxon>Bacteria</taxon>
        <taxon>Bacillati</taxon>
        <taxon>Bacillota</taxon>
        <taxon>Bacilli</taxon>
        <taxon>Bacillales</taxon>
        <taxon>Paenibacillaceae</taxon>
        <taxon>Paenibacillus</taxon>
    </lineage>
</organism>
<dbReference type="InterPro" id="IPR018062">
    <property type="entry name" value="HTH_AraC-typ_CS"/>
</dbReference>
<evidence type="ECO:0000256" key="7">
    <source>
        <dbReference type="ARBA" id="ARBA00023163"/>
    </source>
</evidence>
<gene>
    <name evidence="11" type="ORF">HPT30_28810</name>
</gene>
<keyword evidence="12" id="KW-1185">Reference proteome</keyword>
<evidence type="ECO:0000256" key="5">
    <source>
        <dbReference type="ARBA" id="ARBA00023015"/>
    </source>
</evidence>
<evidence type="ECO:0000256" key="8">
    <source>
        <dbReference type="SAM" id="MobiDB-lite"/>
    </source>
</evidence>
<dbReference type="Gene3D" id="3.40.50.1980">
    <property type="entry name" value="Nitrogenase molybdenum iron protein domain"/>
    <property type="match status" value="2"/>
</dbReference>
<sequence length="660" mass="73880">MKLYDHIALWNHASLKVLDIRHGLLETGMEMQSYRLPASAFLYVQRGNASVRMDDVLHTMSRNHVLHGGRGARLNILAEEAFEYYLVLYKAVLMLPASKKLMLQLERDNPFLHQYSFVPLYPLPLRGKLEEMMANWMGQDPLNSFHARSLFYQFVHELLSQINTQGIHPVHPDLLAQVVRYLQDHYMEPITLDILAEEFDCSVSYLSKLFKQRMNESPIRFLTRTRMERAVNVLLQTDLSLQEIAERVGYPDAHTLSRSFKKIYGLPPMQFRTRVQAGSLVPELPVSNTKSALVAVESRCYSFNGYENDYHLDKRGGYPLHKVTKSTSMATAALLLCFILFISACSSTSNTVNNNTAANRAQSTETSQETTKENSSTGNAVAATKTYTDAKGTVTIPTDPKRIVDLTGSAIGNLLVLGVKPVAATQDSLVNPYHEGKLDGIINIGEEPNIEAILALEPDLIIAFDYIEEAQYEQLAQVAPVIRLKYGAGTPSELLMEFGKITGKEDLAQEWAEKWKTKIAEVKPKITEVVGDKTVSILQPFAKGIYAWGNKGGRGGEILYDDLGLKAPETIQKALIDGPEFGTDLSLELLPQYAGDYIFTSNWGWDDGNANVVYDSKLWKSLPAVKNNQVYFISEKGSYYNDPISLEAQLDLIVKSFLGK</sequence>
<evidence type="ECO:0000256" key="4">
    <source>
        <dbReference type="ARBA" id="ARBA00022729"/>
    </source>
</evidence>
<dbReference type="Gene3D" id="1.10.10.60">
    <property type="entry name" value="Homeodomain-like"/>
    <property type="match status" value="2"/>
</dbReference>
<comment type="subcellular location">
    <subcellularLocation>
        <location evidence="1">Cell envelope</location>
    </subcellularLocation>
</comment>
<dbReference type="PANTHER" id="PTHR30532">
    <property type="entry name" value="IRON III DICITRATE-BINDING PERIPLASMIC PROTEIN"/>
    <property type="match status" value="1"/>
</dbReference>